<dbReference type="OrthoDB" id="26719at2759"/>
<dbReference type="InterPro" id="IPR050559">
    <property type="entry name" value="P-Pant_transferase_sf"/>
</dbReference>
<evidence type="ECO:0000256" key="1">
    <source>
        <dbReference type="ARBA" id="ARBA00013172"/>
    </source>
</evidence>
<dbReference type="EC" id="2.7.8.7" evidence="1"/>
<evidence type="ECO:0000313" key="5">
    <source>
        <dbReference type="Proteomes" id="UP000674179"/>
    </source>
</evidence>
<organism evidence="4 5">
    <name type="scientific">Leishmania enriettii</name>
    <dbReference type="NCBI Taxonomy" id="5663"/>
    <lineage>
        <taxon>Eukaryota</taxon>
        <taxon>Discoba</taxon>
        <taxon>Euglenozoa</taxon>
        <taxon>Kinetoplastea</taxon>
        <taxon>Metakinetoplastina</taxon>
        <taxon>Trypanosomatida</taxon>
        <taxon>Trypanosomatidae</taxon>
        <taxon>Leishmaniinae</taxon>
        <taxon>Leishmania</taxon>
    </lineage>
</organism>
<keyword evidence="2" id="KW-0808">Transferase</keyword>
<evidence type="ECO:0000259" key="3">
    <source>
        <dbReference type="Pfam" id="PF01648"/>
    </source>
</evidence>
<dbReference type="KEGG" id="lenr:94173043"/>
<dbReference type="GO" id="GO:0005829">
    <property type="term" value="C:cytosol"/>
    <property type="evidence" value="ECO:0007669"/>
    <property type="project" value="TreeGrafter"/>
</dbReference>
<dbReference type="Proteomes" id="UP000674179">
    <property type="component" value="Chromosome 20"/>
</dbReference>
<dbReference type="GO" id="GO:0008897">
    <property type="term" value="F:holo-[acyl-carrier-protein] synthase activity"/>
    <property type="evidence" value="ECO:0007669"/>
    <property type="project" value="UniProtKB-EC"/>
</dbReference>
<dbReference type="GO" id="GO:0019878">
    <property type="term" value="P:lysine biosynthetic process via aminoadipic acid"/>
    <property type="evidence" value="ECO:0007669"/>
    <property type="project" value="TreeGrafter"/>
</dbReference>
<gene>
    <name evidence="4" type="ORF">CUR178_05854</name>
</gene>
<dbReference type="GO" id="GO:0000287">
    <property type="term" value="F:magnesium ion binding"/>
    <property type="evidence" value="ECO:0007669"/>
    <property type="project" value="InterPro"/>
</dbReference>
<dbReference type="EMBL" id="JAFHKP010000020">
    <property type="protein sequence ID" value="KAG5480719.1"/>
    <property type="molecule type" value="Genomic_DNA"/>
</dbReference>
<sequence length="265" mass="29449">MAKLFLASATAWQPTPAEFSDALTHLNKRDSVRCEIEAAHASTPHPTAENKARLLARHLLLRELTYDTRAKHRLRKREVYLPISAYGKPLTASYRNGNYSVTHVVDWVCCACSSAAVGVDIVAVHAQDNVLSSLILSKEERVRAEAIPRKQWPSLFALTWSLKESVLKALGLGLSTKLQMCDIRLDRVELENIMTVSSTAHGSIYTAPKHRLMVSLLSNTKQPWVYSSLMLPGDPPHILSVVLWEEVVNGAIELMFVSPQTALQS</sequence>
<dbReference type="PANTHER" id="PTHR12215">
    <property type="entry name" value="PHOSPHOPANTETHEINE TRANSFERASE"/>
    <property type="match status" value="1"/>
</dbReference>
<dbReference type="InterPro" id="IPR037143">
    <property type="entry name" value="4-PPantetheinyl_Trfase_dom_sf"/>
</dbReference>
<protein>
    <recommendedName>
        <fullName evidence="1">holo-[acyl-carrier-protein] synthase</fullName>
        <ecNumber evidence="1">2.7.8.7</ecNumber>
    </recommendedName>
</protein>
<dbReference type="PANTHER" id="PTHR12215:SF10">
    <property type="entry name" value="L-AMINOADIPATE-SEMIALDEHYDE DEHYDROGENASE-PHOSPHOPANTETHEINYL TRANSFERASE"/>
    <property type="match status" value="1"/>
</dbReference>
<comment type="caution">
    <text evidence="4">The sequence shown here is derived from an EMBL/GenBank/DDBJ whole genome shotgun (WGS) entry which is preliminary data.</text>
</comment>
<evidence type="ECO:0000256" key="2">
    <source>
        <dbReference type="ARBA" id="ARBA00022679"/>
    </source>
</evidence>
<keyword evidence="5" id="KW-1185">Reference proteome</keyword>
<dbReference type="AlphaFoldDB" id="A0A836GV43"/>
<dbReference type="RefSeq" id="XP_067693532.1">
    <property type="nucleotide sequence ID" value="XM_067837533.1"/>
</dbReference>
<dbReference type="GeneID" id="94173043"/>
<dbReference type="InterPro" id="IPR008278">
    <property type="entry name" value="4-PPantetheinyl_Trfase_dom"/>
</dbReference>
<accession>A0A836GV43</accession>
<proteinExistence type="predicted"/>
<name>A0A836GV43_LEIEN</name>
<evidence type="ECO:0000313" key="4">
    <source>
        <dbReference type="EMBL" id="KAG5480719.1"/>
    </source>
</evidence>
<dbReference type="SUPFAM" id="SSF56214">
    <property type="entry name" value="4'-phosphopantetheinyl transferase"/>
    <property type="match status" value="2"/>
</dbReference>
<reference evidence="4 5" key="1">
    <citation type="submission" date="2021-02" db="EMBL/GenBank/DDBJ databases">
        <title>Leishmania (Mundinia) enrietti genome sequencing and assembly.</title>
        <authorList>
            <person name="Almutairi H."/>
            <person name="Gatherer D."/>
        </authorList>
    </citation>
    <scope>NUCLEOTIDE SEQUENCE [LARGE SCALE GENOMIC DNA]</scope>
    <source>
        <strain evidence="4">CUR178</strain>
    </source>
</reference>
<dbReference type="Pfam" id="PF01648">
    <property type="entry name" value="ACPS"/>
    <property type="match status" value="1"/>
</dbReference>
<dbReference type="Gene3D" id="3.90.470.20">
    <property type="entry name" value="4'-phosphopantetheinyl transferase domain"/>
    <property type="match status" value="1"/>
</dbReference>
<feature type="domain" description="4'-phosphopantetheinyl transferase" evidence="3">
    <location>
        <begin position="116"/>
        <end position="188"/>
    </location>
</feature>